<feature type="signal peptide" evidence="2">
    <location>
        <begin position="1"/>
        <end position="21"/>
    </location>
</feature>
<proteinExistence type="predicted"/>
<dbReference type="AlphaFoldDB" id="A0A235FAR7"/>
<protein>
    <recommendedName>
        <fullName evidence="3">Transcobalamin-like C-terminal domain-containing protein</fullName>
    </recommendedName>
</protein>
<gene>
    <name evidence="4" type="ORF">CGZ90_00510</name>
</gene>
<dbReference type="OrthoDB" id="2870483at2"/>
<dbReference type="RefSeq" id="WP_094250382.1">
    <property type="nucleotide sequence ID" value="NZ_JBHLXL010000001.1"/>
</dbReference>
<feature type="region of interest" description="Disordered" evidence="1">
    <location>
        <begin position="18"/>
        <end position="42"/>
    </location>
</feature>
<evidence type="ECO:0000313" key="4">
    <source>
        <dbReference type="EMBL" id="OYD58420.1"/>
    </source>
</evidence>
<feature type="chain" id="PRO_5038794433" description="Transcobalamin-like C-terminal domain-containing protein" evidence="2">
    <location>
        <begin position="22"/>
        <end position="136"/>
    </location>
</feature>
<organism evidence="4 5">
    <name type="scientific">Fictibacillus aquaticus</name>
    <dbReference type="NCBI Taxonomy" id="2021314"/>
    <lineage>
        <taxon>Bacteria</taxon>
        <taxon>Bacillati</taxon>
        <taxon>Bacillota</taxon>
        <taxon>Bacilli</taxon>
        <taxon>Bacillales</taxon>
        <taxon>Fictibacillaceae</taxon>
        <taxon>Fictibacillus</taxon>
    </lineage>
</organism>
<dbReference type="InterPro" id="IPR027954">
    <property type="entry name" value="Transcobalamin-like_C"/>
</dbReference>
<comment type="caution">
    <text evidence="4">The sequence shown here is derived from an EMBL/GenBank/DDBJ whole genome shotgun (WGS) entry which is preliminary data.</text>
</comment>
<dbReference type="Proteomes" id="UP000215059">
    <property type="component" value="Unassembled WGS sequence"/>
</dbReference>
<evidence type="ECO:0000313" key="5">
    <source>
        <dbReference type="Proteomes" id="UP000215059"/>
    </source>
</evidence>
<dbReference type="EMBL" id="NOII01000001">
    <property type="protein sequence ID" value="OYD58420.1"/>
    <property type="molecule type" value="Genomic_DNA"/>
</dbReference>
<evidence type="ECO:0000256" key="2">
    <source>
        <dbReference type="SAM" id="SignalP"/>
    </source>
</evidence>
<evidence type="ECO:0000256" key="1">
    <source>
        <dbReference type="SAM" id="MobiDB-lite"/>
    </source>
</evidence>
<dbReference type="PROSITE" id="PS51257">
    <property type="entry name" value="PROKAR_LIPOPROTEIN"/>
    <property type="match status" value="1"/>
</dbReference>
<evidence type="ECO:0000259" key="3">
    <source>
        <dbReference type="Pfam" id="PF14478"/>
    </source>
</evidence>
<name>A0A235FAR7_9BACL</name>
<dbReference type="Gene3D" id="2.170.130.30">
    <property type="match status" value="1"/>
</dbReference>
<accession>A0A235FAR7</accession>
<feature type="domain" description="Transcobalamin-like C-terminal" evidence="3">
    <location>
        <begin position="66"/>
        <end position="134"/>
    </location>
</feature>
<sequence length="136" mass="15267">MKRLTALLFAAMIAVSGCGQAEKEKSAETSKNTTEENQKQETVTVELTKENGKEKVEQKEVAIKEGETVMEVMKREFDVKTMFDDSFISGINGIEGSEKDKTSWFFSVNGKEAMKGAKEIKLKKGDKVSFDLHKYE</sequence>
<feature type="compositionally biased region" description="Basic and acidic residues" evidence="1">
    <location>
        <begin position="21"/>
        <end position="39"/>
    </location>
</feature>
<reference evidence="4 5" key="1">
    <citation type="submission" date="2017-07" db="EMBL/GenBank/DDBJ databases">
        <title>Fictibacillus sp. nov. GDSW-R2A3 Genome sequencing and assembly.</title>
        <authorList>
            <person name="Mayilraj S."/>
        </authorList>
    </citation>
    <scope>NUCLEOTIDE SEQUENCE [LARGE SCALE GENOMIC DNA]</scope>
    <source>
        <strain evidence="4 5">GDSW-R2A3</strain>
    </source>
</reference>
<keyword evidence="2" id="KW-0732">Signal</keyword>
<dbReference type="Pfam" id="PF14478">
    <property type="entry name" value="DUF4430"/>
    <property type="match status" value="1"/>
</dbReference>
<keyword evidence="5" id="KW-1185">Reference proteome</keyword>